<evidence type="ECO:0000256" key="1">
    <source>
        <dbReference type="SAM" id="SignalP"/>
    </source>
</evidence>
<gene>
    <name evidence="2" type="ORF">NOX80_00710</name>
</gene>
<dbReference type="RefSeq" id="WP_256551434.1">
    <property type="nucleotide sequence ID" value="NZ_CP101751.1"/>
</dbReference>
<proteinExistence type="predicted"/>
<organism evidence="2 3">
    <name type="scientific">Flavobacterium cerinum</name>
    <dbReference type="NCBI Taxonomy" id="2502784"/>
    <lineage>
        <taxon>Bacteria</taxon>
        <taxon>Pseudomonadati</taxon>
        <taxon>Bacteroidota</taxon>
        <taxon>Flavobacteriia</taxon>
        <taxon>Flavobacteriales</taxon>
        <taxon>Flavobacteriaceae</taxon>
        <taxon>Flavobacterium</taxon>
    </lineage>
</organism>
<dbReference type="EMBL" id="CP101751">
    <property type="protein sequence ID" value="UUC45747.1"/>
    <property type="molecule type" value="Genomic_DNA"/>
</dbReference>
<evidence type="ECO:0008006" key="4">
    <source>
        <dbReference type="Google" id="ProtNLM"/>
    </source>
</evidence>
<accession>A0ABY5ISB8</accession>
<evidence type="ECO:0000313" key="3">
    <source>
        <dbReference type="Proteomes" id="UP001059844"/>
    </source>
</evidence>
<protein>
    <recommendedName>
        <fullName evidence="4">Macroglobulin domain-containing protein</fullName>
    </recommendedName>
</protein>
<keyword evidence="3" id="KW-1185">Reference proteome</keyword>
<keyword evidence="1" id="KW-0732">Signal</keyword>
<reference evidence="2" key="1">
    <citation type="submission" date="2022-07" db="EMBL/GenBank/DDBJ databases">
        <title>Isolation, identification, and degradation of a PFOSA degrading strain from sewage treatment plant.</title>
        <authorList>
            <person name="Zhang L."/>
            <person name="Huo Y."/>
        </authorList>
    </citation>
    <scope>NUCLEOTIDE SEQUENCE</scope>
    <source>
        <strain evidence="2">C1</strain>
    </source>
</reference>
<feature type="signal peptide" evidence="1">
    <location>
        <begin position="1"/>
        <end position="23"/>
    </location>
</feature>
<name>A0ABY5ISB8_9FLAO</name>
<sequence length="572" mass="64637">MRKNIIPLILLGTFSFFSQSTIAQGSSKKSTLSITAKERVYVHPNTNTLLTGESCYYTLYCLNSGNNAASSISKIAYIEVIDTDRKSVLKQKVYLENGVAQGDVFIPTTLKTGNYKLIAYTNWMLNNNATSFFQQDLVIINPFQVTKNPVSKESLVVKNTSDKVASNYITINSDKKSYGNREKINLNINPVANGSKGVYSLSVRKVDALTNPSASTPQTFISNTANDTPLAGGTLHIPELRGELLSGKIVSKSNKEVNHKNVALSLPGKSFELKMAVTDNEGNFFFTLDRYPNSNNAVIQVVDSESNDYSIVLQEAQQIDLSQLRFPEAFNLNPAYRTAIEERSTANQIENAYYTKKRDSLEVAPRTQPFYHSLQKDYFLDDYTRFSTFRETVTEIIPELFFREKSGKFSIHLRNTSTNDGSIDIPLVMVDGLLIQNTDELFQYNTYNIHKISLVNKAYIYGPIVYSGIVSIITKNFDYQTKASGDFIKKTEIIRPAKKKTYYSPKYDGTQNLERIPDYRYQLTWLPNLQIDQEAKTVSFYSSDIKGTFEIILEGFTEKGEPVYSKDYIEVQ</sequence>
<dbReference type="Proteomes" id="UP001059844">
    <property type="component" value="Chromosome"/>
</dbReference>
<feature type="chain" id="PRO_5047429784" description="Macroglobulin domain-containing protein" evidence="1">
    <location>
        <begin position="24"/>
        <end position="572"/>
    </location>
</feature>
<evidence type="ECO:0000313" key="2">
    <source>
        <dbReference type="EMBL" id="UUC45747.1"/>
    </source>
</evidence>